<dbReference type="HOGENOM" id="CLU_173772_0_0_2"/>
<sequence length="89" mass="10618">MSQVYRTLKIRIPWRLVEERPDVLDLAVRIHLAAEKYVKTLLKEITGQEEPRLTLNELGRLLTPDRRELARRIIEEAFPKYGLRKYFAN</sequence>
<evidence type="ECO:0000313" key="2">
    <source>
        <dbReference type="Proteomes" id="UP000002595"/>
    </source>
</evidence>
<organism evidence="1 2">
    <name type="scientific">Pyrobaculum islandicum (strain DSM 4184 / JCM 9189 / GEO3)</name>
    <dbReference type="NCBI Taxonomy" id="384616"/>
    <lineage>
        <taxon>Archaea</taxon>
        <taxon>Thermoproteota</taxon>
        <taxon>Thermoprotei</taxon>
        <taxon>Thermoproteales</taxon>
        <taxon>Thermoproteaceae</taxon>
        <taxon>Pyrobaculum</taxon>
    </lineage>
</organism>
<reference evidence="1" key="1">
    <citation type="submission" date="2006-12" db="EMBL/GenBank/DDBJ databases">
        <title>Complete sequence of Pyrobaculum islandicum DSM 4184.</title>
        <authorList>
            <person name="Copeland A."/>
            <person name="Lucas S."/>
            <person name="Lapidus A."/>
            <person name="Barry K."/>
            <person name="Detter J.C."/>
            <person name="Glavina del Rio T."/>
            <person name="Dalin E."/>
            <person name="Tice H."/>
            <person name="Pitluck S."/>
            <person name="Meincke L."/>
            <person name="Brettin T."/>
            <person name="Bruce D."/>
            <person name="Han C."/>
            <person name="Tapia R."/>
            <person name="Gilna P."/>
            <person name="Schmutz J."/>
            <person name="Larimer F."/>
            <person name="Land M."/>
            <person name="Hauser L."/>
            <person name="Kyrpides N."/>
            <person name="Mikhailova N."/>
            <person name="Cozen A.E."/>
            <person name="Fitz-Gibbon S.T."/>
            <person name="House C.H."/>
            <person name="Saltikov C."/>
            <person name="Lowe T."/>
            <person name="Richardson P."/>
        </authorList>
    </citation>
    <scope>NUCLEOTIDE SEQUENCE [LARGE SCALE GENOMIC DNA]</scope>
    <source>
        <strain evidence="1">DSM 4184</strain>
    </source>
</reference>
<name>A1RUF3_PYRIL</name>
<dbReference type="eggNOG" id="arCOG00687">
    <property type="taxonomic scope" value="Archaea"/>
</dbReference>
<dbReference type="AlphaFoldDB" id="A1RUF3"/>
<evidence type="ECO:0000313" key="1">
    <source>
        <dbReference type="EMBL" id="ABL88585.1"/>
    </source>
</evidence>
<gene>
    <name evidence="1" type="ordered locus">Pisl_1428</name>
</gene>
<protein>
    <submittedName>
        <fullName evidence="1">Uncharacterized protein</fullName>
    </submittedName>
</protein>
<accession>A1RUF3</accession>
<proteinExistence type="predicted"/>
<dbReference type="KEGG" id="pis:Pisl_1428"/>
<keyword evidence="2" id="KW-1185">Reference proteome</keyword>
<dbReference type="Proteomes" id="UP000002595">
    <property type="component" value="Chromosome"/>
</dbReference>
<dbReference type="EMBL" id="CP000504">
    <property type="protein sequence ID" value="ABL88585.1"/>
    <property type="molecule type" value="Genomic_DNA"/>
</dbReference>